<sequence>MDKRVWNRATAMLIVISMMASLFAVGMPQAVYAAEDTVNFSGGDGTLANPYKVSSAAELSNVNIPGAGAYFQQTGDIHLTGNWTPLGAFRGIYDGNGFGIYNLNMNSADFFVGLFSELSSGAVLKNMTLADFNITATGNNAHVGGLVGYTASGATVTDSKSNGLLSFTDPTAVGGLVGNNAGTISNSSSNSVITSGADDFSAGGLVGVNAGSIMGSSASGSVNTNHLQAYAGGLAGMNAGTVSDSQSSSAVTTGDASSAGGLVGSNASSGTINNSFGSGNASGKNSSVVGGLVGRNAGYINGSYSTGNTDADTDGMVGGLVGYKSGGSINNSYSTGSASGDNSVFVGGLIGMNMGDVSNSYSAGIASGGRDATGGLIGYNPSGNVTNSYYYHLSAATSAGGTAKNNGELMQQATYSTWDFNNVWRVVEGYTYPSLQWQSYTPKESTALDHVNLTWDLIKGTNSSENNVTADLNLPANGAAGSTIIWSASVSGLINPSTGQVTRATDDDHAVTLTATISKSGGQTRIKSFNLTVIEAPNNKPNRKADVNAADTAKVTLNTPYTLDLSTIFEDVDSDPLSYNVAVNGAAAVAASAAYSYTPNTAAPVTLVFTAADGEDLSDDTYTIQLAVNQAPVRQAAVAATTTATVSLNAAYILDLAAIFEDADADALAYDVSLDGAAAVTAAENYTYTPAAAGQFTLVFTANDGMSDSSDTYTVELTVNTLPVRQPDKDATVEATVTVNTPYTLDLATIFTDADGNGLTYKVSVDGSAGAAAAENYTYTPTTAGQVTLLFTANDGTIDSVDTYTVILTANTVPVRQADVDATATAIVTVNTPYTLNLANIFEDADGDGLTYKVSVDGAAAAAAVENYTYTPTAGGQVTLVFTANDGVIDSVDTYTLELTANTIPIRQSNVGATSTAVITLNGTYTLDLGAIFEDADGDGLTYKVSIDGAAAVAAAENYMYTPTTAGQATLLFTANDGTIDSVDTYTLELTANTVPVRQADVDATGAAIVTVNTPYILDLASIFEDADNHPLTYKVSVDGAAAVAATESYTYTPTLAGTVTLVFTANDGFTDSTDTYIVTLTVNQPSNGSGGGGNSGNGNSGGSGSGGSSTVTPEYSVTVTGSGGTTLPTLPVKVDTAAGRAVISIGELAKQIFTASETTVMTVPNIPAIKSYTLEVPADSISMAQAAGELIFITRAGSIAIPANMLHGMAETNGKIASLTIGVGDKKGLSAKAAEAIGDRPLIELTLALNGVTTPWNNPAAPVKITIPYAPTAEQLKNPEHIVIWYIDGSGDAIAVPSGRYDAVSGTVTFETSHFSSYAVAYVHKTFADLGKVEWARHSIEVMASKGIIGGTSAGNYTPAANITRADYLVLLVKTLGLAAEFKENFADADSDAYYYEALGIAKQLGLATGSGSNEFHPQESISRQDMIVLTARALEKFRGLEAAADVSVLEPYRDREDIAAYAESSLALLVEEGLISGSGNKLNPRALTTRAEAAVFLYRIYNQY</sequence>
<evidence type="ECO:0000256" key="1">
    <source>
        <dbReference type="SAM" id="MobiDB-lite"/>
    </source>
</evidence>
<dbReference type="RefSeq" id="WP_099516990.1">
    <property type="nucleotide sequence ID" value="NZ_CP016808.1"/>
</dbReference>
<dbReference type="Pfam" id="PF20578">
    <property type="entry name" value="aBig_2"/>
    <property type="match status" value="1"/>
</dbReference>
<proteinExistence type="predicted"/>
<dbReference type="Pfam" id="PF00395">
    <property type="entry name" value="SLH"/>
    <property type="match status" value="3"/>
</dbReference>
<organism evidence="4">
    <name type="scientific">Paenibacillus sp. BIHB 4019</name>
    <dbReference type="NCBI Taxonomy" id="1870819"/>
    <lineage>
        <taxon>Bacteria</taxon>
        <taxon>Bacillati</taxon>
        <taxon>Bacillota</taxon>
        <taxon>Bacilli</taxon>
        <taxon>Bacillales</taxon>
        <taxon>Paenibacillaceae</taxon>
        <taxon>Paenibacillus</taxon>
    </lineage>
</organism>
<gene>
    <name evidence="4" type="ORF">BBD42_03345</name>
</gene>
<dbReference type="InterPro" id="IPR046780">
    <property type="entry name" value="aBig_2"/>
</dbReference>
<evidence type="ECO:0000256" key="2">
    <source>
        <dbReference type="SAM" id="SignalP"/>
    </source>
</evidence>
<dbReference type="InterPro" id="IPR001119">
    <property type="entry name" value="SLH_dom"/>
</dbReference>
<protein>
    <recommendedName>
        <fullName evidence="3">SLH domain-containing protein</fullName>
    </recommendedName>
</protein>
<evidence type="ECO:0000259" key="3">
    <source>
        <dbReference type="PROSITE" id="PS51272"/>
    </source>
</evidence>
<feature type="compositionally biased region" description="Gly residues" evidence="1">
    <location>
        <begin position="1089"/>
        <end position="1108"/>
    </location>
</feature>
<feature type="domain" description="SLH" evidence="3">
    <location>
        <begin position="1451"/>
        <end position="1506"/>
    </location>
</feature>
<feature type="signal peptide" evidence="2">
    <location>
        <begin position="1"/>
        <end position="33"/>
    </location>
</feature>
<dbReference type="EMBL" id="CP016808">
    <property type="protein sequence ID" value="ANY65599.1"/>
    <property type="molecule type" value="Genomic_DNA"/>
</dbReference>
<reference evidence="4" key="1">
    <citation type="submission" date="2016-08" db="EMBL/GenBank/DDBJ databases">
        <title>Complete Genome Seqeunce of Paenibacillus sp. BIHB 4019 from tea rhizoplane.</title>
        <authorList>
            <person name="Thakur R."/>
            <person name="Swarnkar M.K."/>
            <person name="Gulati A."/>
        </authorList>
    </citation>
    <scope>NUCLEOTIDE SEQUENCE [LARGE SCALE GENOMIC DNA]</scope>
    <source>
        <strain evidence="4">BIHB4019</strain>
    </source>
</reference>
<feature type="domain" description="SLH" evidence="3">
    <location>
        <begin position="1388"/>
        <end position="1446"/>
    </location>
</feature>
<feature type="region of interest" description="Disordered" evidence="1">
    <location>
        <begin position="1085"/>
        <end position="1123"/>
    </location>
</feature>
<name>A0A1B2DD22_9BACL</name>
<evidence type="ECO:0000313" key="4">
    <source>
        <dbReference type="EMBL" id="ANY65599.1"/>
    </source>
</evidence>
<feature type="domain" description="SLH" evidence="3">
    <location>
        <begin position="1324"/>
        <end position="1387"/>
    </location>
</feature>
<feature type="chain" id="PRO_5008534719" description="SLH domain-containing protein" evidence="2">
    <location>
        <begin position="34"/>
        <end position="1506"/>
    </location>
</feature>
<keyword evidence="2" id="KW-0732">Signal</keyword>
<accession>A0A1B2DD22</accession>
<dbReference type="PROSITE" id="PS51272">
    <property type="entry name" value="SLH"/>
    <property type="match status" value="3"/>
</dbReference>
<dbReference type="Gene3D" id="2.160.20.110">
    <property type="match status" value="2"/>
</dbReference>